<keyword evidence="4" id="KW-1185">Reference proteome</keyword>
<sequence length="469" mass="49082">MRTFAHRLGQHRQSHPGPGWEPALGKPAAQRLRQSDGGNEQEHAPGAGLCRGGHDFSHIPTHCAAPARIQTKLTVSAPGDRDEQEADRVADMVMQAPGQDKRAGLKGIEDEDEPMKSMAAEKALVQRSTSRGAAGPALDAHTANRIEAMRGGGRALSAAERGFMEPRFGADFSAIKIHTNHEADAHSRALRARAFTLGQDIFFRGGAYTPGNADSRRLLAHELTHTIQQGAAGSRHSGARDTAARQLQRQADAGVPAVAPVGLAALNFLPVIMDQIPAGWGVTAEDDAVIDITAFASGASWKCVITTANQQARQGVRLLPGVTEVTAASVAAEASCATLQTMITSLNTVANQGAHSGFYMLSAVQAHENLHITQYRGDIAPHYATLKTAVEALSVPAAGIADAAAAKAAIKALPAFTAAMATFHAGDVAANNKTAAHTLAASFNVVEHAVVDPMIATIRTRKTALACPP</sequence>
<gene>
    <name evidence="3" type="ORF">OIK44_10605</name>
</gene>
<evidence type="ECO:0000259" key="2">
    <source>
        <dbReference type="Pfam" id="PF13699"/>
    </source>
</evidence>
<organism evidence="3 4">
    <name type="scientific">Janthinobacterium fluminis</name>
    <dbReference type="NCBI Taxonomy" id="2987524"/>
    <lineage>
        <taxon>Bacteria</taxon>
        <taxon>Pseudomonadati</taxon>
        <taxon>Pseudomonadota</taxon>
        <taxon>Betaproteobacteria</taxon>
        <taxon>Burkholderiales</taxon>
        <taxon>Oxalobacteraceae</taxon>
        <taxon>Janthinobacterium</taxon>
    </lineage>
</organism>
<proteinExistence type="predicted"/>
<accession>A0ABT5JZ88</accession>
<feature type="region of interest" description="Disordered" evidence="1">
    <location>
        <begin position="1"/>
        <end position="52"/>
    </location>
</feature>
<dbReference type="Pfam" id="PF13699">
    <property type="entry name" value="eCIS_core"/>
    <property type="match status" value="1"/>
</dbReference>
<dbReference type="InterPro" id="IPR025295">
    <property type="entry name" value="eCIS_core_dom"/>
</dbReference>
<dbReference type="Proteomes" id="UP001221208">
    <property type="component" value="Unassembled WGS sequence"/>
</dbReference>
<dbReference type="EMBL" id="JAQQXR010000003">
    <property type="protein sequence ID" value="MDC8758041.1"/>
    <property type="molecule type" value="Genomic_DNA"/>
</dbReference>
<name>A0ABT5JZ88_9BURK</name>
<reference evidence="3 4" key="1">
    <citation type="submission" date="2022-10" db="EMBL/GenBank/DDBJ databases">
        <title>Janthinobacterium sp. hw3 Genome sequencing.</title>
        <authorList>
            <person name="Park S."/>
        </authorList>
    </citation>
    <scope>NUCLEOTIDE SEQUENCE [LARGE SCALE GENOMIC DNA]</scope>
    <source>
        <strain evidence="4">hw3</strain>
    </source>
</reference>
<evidence type="ECO:0000256" key="1">
    <source>
        <dbReference type="SAM" id="MobiDB-lite"/>
    </source>
</evidence>
<protein>
    <submittedName>
        <fullName evidence="3">DUF4157 domain-containing protein</fullName>
    </submittedName>
</protein>
<feature type="domain" description="eCIS core" evidence="2">
    <location>
        <begin position="156"/>
        <end position="231"/>
    </location>
</feature>
<evidence type="ECO:0000313" key="4">
    <source>
        <dbReference type="Proteomes" id="UP001221208"/>
    </source>
</evidence>
<evidence type="ECO:0000313" key="3">
    <source>
        <dbReference type="EMBL" id="MDC8758041.1"/>
    </source>
</evidence>
<comment type="caution">
    <text evidence="3">The sequence shown here is derived from an EMBL/GenBank/DDBJ whole genome shotgun (WGS) entry which is preliminary data.</text>
</comment>
<dbReference type="RefSeq" id="WP_273670713.1">
    <property type="nucleotide sequence ID" value="NZ_JAQQXR010000003.1"/>
</dbReference>
<feature type="compositionally biased region" description="Basic residues" evidence="1">
    <location>
        <begin position="1"/>
        <end position="14"/>
    </location>
</feature>